<organism evidence="2">
    <name type="scientific">Ixodes ricinus</name>
    <name type="common">Common tick</name>
    <name type="synonym">Acarus ricinus</name>
    <dbReference type="NCBI Taxonomy" id="34613"/>
    <lineage>
        <taxon>Eukaryota</taxon>
        <taxon>Metazoa</taxon>
        <taxon>Ecdysozoa</taxon>
        <taxon>Arthropoda</taxon>
        <taxon>Chelicerata</taxon>
        <taxon>Arachnida</taxon>
        <taxon>Acari</taxon>
        <taxon>Parasitiformes</taxon>
        <taxon>Ixodida</taxon>
        <taxon>Ixodoidea</taxon>
        <taxon>Ixodidae</taxon>
        <taxon>Ixodinae</taxon>
        <taxon>Ixodes</taxon>
    </lineage>
</organism>
<dbReference type="EMBL" id="GIFC01009878">
    <property type="protein sequence ID" value="MXU91961.1"/>
    <property type="molecule type" value="Transcribed_RNA"/>
</dbReference>
<evidence type="ECO:0000256" key="1">
    <source>
        <dbReference type="SAM" id="SignalP"/>
    </source>
</evidence>
<feature type="signal peptide" evidence="1">
    <location>
        <begin position="1"/>
        <end position="20"/>
    </location>
</feature>
<keyword evidence="1" id="KW-0732">Signal</keyword>
<evidence type="ECO:0000313" key="2">
    <source>
        <dbReference type="EMBL" id="MXU91961.1"/>
    </source>
</evidence>
<proteinExistence type="predicted"/>
<reference evidence="2" key="1">
    <citation type="submission" date="2019-12" db="EMBL/GenBank/DDBJ databases">
        <title>An insight into the sialome of adult female Ixodes ricinus ticks feeding for 6 days.</title>
        <authorList>
            <person name="Perner J."/>
            <person name="Ribeiro J.M.C."/>
        </authorList>
    </citation>
    <scope>NUCLEOTIDE SEQUENCE</scope>
    <source>
        <strain evidence="2">Semi-engorged</strain>
        <tissue evidence="2">Salivary glands</tissue>
    </source>
</reference>
<feature type="chain" id="PRO_5025551729" evidence="1">
    <location>
        <begin position="21"/>
        <end position="127"/>
    </location>
</feature>
<protein>
    <submittedName>
        <fullName evidence="2">Putative secreted protein</fullName>
    </submittedName>
</protein>
<name>A0A6B0UR15_IXORI</name>
<dbReference type="AlphaFoldDB" id="A0A6B0UR15"/>
<sequence length="127" mass="13162">MVRNSPCLILSALCLSVVTSVSWVVSSAFGGNVGNAFTVSCAPLVGEAVATSKLLDDVAVFGLPDFCSSKMLVCVVVTGSLPPSRFIERPVLESFKASTTIPLDGTESGLDVIAPMLSTELFPSGTY</sequence>
<accession>A0A6B0UR15</accession>